<feature type="binding site" evidence="15">
    <location>
        <position position="584"/>
    </location>
    <ligand>
        <name>[4Fe-4S] cluster</name>
        <dbReference type="ChEBI" id="CHEBI:49883"/>
        <label>2</label>
    </ligand>
</feature>
<feature type="domain" description="4Fe-4S ferredoxin-type" evidence="16">
    <location>
        <begin position="596"/>
        <end position="626"/>
    </location>
</feature>
<dbReference type="PANTHER" id="PTHR43710:SF7">
    <property type="entry name" value="INDOLEPYRUVATE OXIDOREDUCTASE SUBUNIT IORA"/>
    <property type="match status" value="1"/>
</dbReference>
<keyword evidence="5 14" id="KW-0813">Transport</keyword>
<dbReference type="InterPro" id="IPR045025">
    <property type="entry name" value="HACL1-like"/>
</dbReference>
<comment type="catalytic activity">
    <reaction evidence="13 14">
        <text>indole-3-pyruvate + 2 oxidized [2Fe-2S]-[ferredoxin] + CoA = (indol-3-yl)acetyl-CoA + 2 reduced [2Fe-2S]-[ferredoxin] + CO2 + H(+)</text>
        <dbReference type="Rhea" id="RHEA:12645"/>
        <dbReference type="Rhea" id="RHEA-COMP:10000"/>
        <dbReference type="Rhea" id="RHEA-COMP:10001"/>
        <dbReference type="ChEBI" id="CHEBI:15378"/>
        <dbReference type="ChEBI" id="CHEBI:16526"/>
        <dbReference type="ChEBI" id="CHEBI:17640"/>
        <dbReference type="ChEBI" id="CHEBI:33737"/>
        <dbReference type="ChEBI" id="CHEBI:33738"/>
        <dbReference type="ChEBI" id="CHEBI:57271"/>
        <dbReference type="ChEBI" id="CHEBI:57287"/>
        <dbReference type="EC" id="1.2.7.8"/>
    </reaction>
</comment>
<dbReference type="SUPFAM" id="SSF52922">
    <property type="entry name" value="TK C-terminal domain-like"/>
    <property type="match status" value="1"/>
</dbReference>
<evidence type="ECO:0000259" key="16">
    <source>
        <dbReference type="PROSITE" id="PS51379"/>
    </source>
</evidence>
<evidence type="ECO:0000256" key="3">
    <source>
        <dbReference type="ARBA" id="ARBA00012812"/>
    </source>
</evidence>
<dbReference type="GO" id="GO:0043805">
    <property type="term" value="F:indolepyruvate ferredoxin oxidoreductase activity"/>
    <property type="evidence" value="ECO:0007669"/>
    <property type="project" value="UniProtKB-UniRule"/>
</dbReference>
<dbReference type="InterPro" id="IPR009014">
    <property type="entry name" value="Transketo_C/PFOR_II"/>
</dbReference>
<keyword evidence="8 14" id="KW-0249">Electron transport</keyword>
<evidence type="ECO:0000256" key="14">
    <source>
        <dbReference type="PIRNR" id="PIRNR006439"/>
    </source>
</evidence>
<dbReference type="GO" id="GO:0046872">
    <property type="term" value="F:metal ion binding"/>
    <property type="evidence" value="ECO:0007669"/>
    <property type="project" value="UniProtKB-UniRule"/>
</dbReference>
<feature type="binding site" evidence="15">
    <location>
        <position position="615"/>
    </location>
    <ligand>
        <name>[4Fe-4S] cluster</name>
        <dbReference type="ChEBI" id="CHEBI:49883"/>
        <label>1</label>
    </ligand>
</feature>
<feature type="binding site" evidence="15">
    <location>
        <position position="572"/>
    </location>
    <ligand>
        <name>[4Fe-4S] cluster</name>
        <dbReference type="ChEBI" id="CHEBI:49883"/>
        <label>1</label>
    </ligand>
</feature>
<evidence type="ECO:0000313" key="17">
    <source>
        <dbReference type="EMBL" id="HGB15728.1"/>
    </source>
</evidence>
<dbReference type="EC" id="1.2.7.8" evidence="3 14"/>
<evidence type="ECO:0000256" key="13">
    <source>
        <dbReference type="ARBA" id="ARBA00048332"/>
    </source>
</evidence>
<dbReference type="GO" id="GO:0051539">
    <property type="term" value="F:4 iron, 4 sulfur cluster binding"/>
    <property type="evidence" value="ECO:0007669"/>
    <property type="project" value="UniProtKB-UniRule"/>
</dbReference>
<feature type="binding site" evidence="15">
    <location>
        <position position="578"/>
    </location>
    <ligand>
        <name>[4Fe-4S] cluster</name>
        <dbReference type="ChEBI" id="CHEBI:49883"/>
        <label>1</label>
    </ligand>
</feature>
<dbReference type="Pfam" id="PF02775">
    <property type="entry name" value="TPP_enzyme_C"/>
    <property type="match status" value="1"/>
</dbReference>
<feature type="binding site" evidence="15">
    <location>
        <position position="608"/>
    </location>
    <ligand>
        <name>[4Fe-4S] cluster</name>
        <dbReference type="ChEBI" id="CHEBI:49883"/>
        <label>2</label>
    </ligand>
</feature>
<comment type="cofactor">
    <cofactor evidence="14 15">
        <name>[4Fe-4S] cluster</name>
        <dbReference type="ChEBI" id="CHEBI:49883"/>
    </cofactor>
    <text evidence="14 15">Binds 2 [4Fe-4S] clusters. In this family the first cluster has a non-standard and varying [4Fe-4S] binding motif CX(2)CX(2)CX(4-5)CP.</text>
</comment>
<dbReference type="SUPFAM" id="SSF52518">
    <property type="entry name" value="Thiamin diphosphate-binding fold (THDP-binding)"/>
    <property type="match status" value="2"/>
</dbReference>
<sequence>MSELLTGQPGERRLLLGNEAIVRGALEAGVRLATTYPGTPASEIGDRFYAISRQTDKLYFEYSVNEKTALEVAAGAAASGWRALCSMKHVGLNVAADTLMTLGYVGVKAGLVVVSADDPSLFSSQNEQDNRYYAKMAGLPMLEPATPQEAKEMAKAAFALSEELGLPVILRTTTRVNHTRGAVTFGPLAASEGKGRFVKEPFAKVMVPAVARQAHARLLEKQAEALKRAEASSFNRLTGAGSWGLAASGVAAAYAEDALLELGIRDKVTFLKLGFTHPLPKDLIVNFLSRVEKVLVVEELEPYLEEGLKAIAQERGLTLTIQGKGEGLFSRLYEYHPALVRQVAADCFRVPDIPAEKISPLELLGQPLPDRPPNLCPGCPHRAMYYAVKIALKELGVEGVYPTDIGCYTLGLLPPLSMADFLICMGSSITTACGIARATDQKVVAFIGDSTFFHAGLTGLANAVHNNHEVLLIILDNGTTAMTGHQPHPGVTLTPPGYPGRPINLTEVVKGLGVEQLWVVNPFKYKESLTAVKEAVSAPGLRVLISRAPCPLYVQRLKGRKPKARFQVMEACGECRHCLDYFGCPAMYVKPEAEGFQMLIDPDLCASCAFCVQFCKHIRPVKGSRQ</sequence>
<comment type="function">
    <text evidence="1 14">Catalyzes the ferredoxin-dependent oxidative decarboxylation of arylpyruvates.</text>
</comment>
<keyword evidence="9 14" id="KW-0560">Oxidoreductase</keyword>
<keyword evidence="6 14" id="KW-0004">4Fe-4S</keyword>
<dbReference type="PIRSF" id="PIRSF006439">
    <property type="entry name" value="Indolepyruvate_ferr_oxidored"/>
    <property type="match status" value="1"/>
</dbReference>
<evidence type="ECO:0000256" key="2">
    <source>
        <dbReference type="ARBA" id="ARBA00011238"/>
    </source>
</evidence>
<dbReference type="InterPro" id="IPR011766">
    <property type="entry name" value="TPP_enzyme_TPP-bd"/>
</dbReference>
<comment type="caution">
    <text evidence="17">The sequence shown here is derived from an EMBL/GenBank/DDBJ whole genome shotgun (WGS) entry which is preliminary data.</text>
</comment>
<dbReference type="InterPro" id="IPR002880">
    <property type="entry name" value="Pyrv_Fd/Flavodoxin_OxRdtase_N"/>
</dbReference>
<dbReference type="InterPro" id="IPR017721">
    <property type="entry name" value="IorA"/>
</dbReference>
<evidence type="ECO:0000256" key="8">
    <source>
        <dbReference type="ARBA" id="ARBA00022982"/>
    </source>
</evidence>
<dbReference type="FunFam" id="3.40.50.970:FF:000039">
    <property type="entry name" value="Indolepyruvate oxidoreductase subunit IorA"/>
    <property type="match status" value="1"/>
</dbReference>
<comment type="subunit">
    <text evidence="2">Heterodimer of the IorA and IorB subunits.</text>
</comment>
<reference evidence="17" key="1">
    <citation type="journal article" date="2020" name="mSystems">
        <title>Genome- and Community-Level Interaction Insights into Carbon Utilization and Element Cycling Functions of Hydrothermarchaeota in Hydrothermal Sediment.</title>
        <authorList>
            <person name="Zhou Z."/>
            <person name="Liu Y."/>
            <person name="Xu W."/>
            <person name="Pan J."/>
            <person name="Luo Z.H."/>
            <person name="Li M."/>
        </authorList>
    </citation>
    <scope>NUCLEOTIDE SEQUENCE [LARGE SCALE GENOMIC DNA]</scope>
    <source>
        <strain evidence="17">SpSt-776</strain>
    </source>
</reference>
<protein>
    <recommendedName>
        <fullName evidence="4 14">Indolepyruvate oxidoreductase subunit IorA</fullName>
        <shortName evidence="14">IOR</shortName>
        <ecNumber evidence="3 14">1.2.7.8</ecNumber>
    </recommendedName>
    <alternativeName>
        <fullName evidence="12 14">Indolepyruvate ferredoxin oxidoreductase subunit alpha</fullName>
    </alternativeName>
</protein>
<feature type="binding site" evidence="15">
    <location>
        <position position="611"/>
    </location>
    <ligand>
        <name>[4Fe-4S] cluster</name>
        <dbReference type="ChEBI" id="CHEBI:49883"/>
        <label>2</label>
    </ligand>
</feature>
<dbReference type="Gene3D" id="3.40.50.970">
    <property type="match status" value="2"/>
</dbReference>
<proteinExistence type="predicted"/>
<dbReference type="Pfam" id="PF01855">
    <property type="entry name" value="POR_N"/>
    <property type="match status" value="1"/>
</dbReference>
<gene>
    <name evidence="17" type="primary">iorA</name>
    <name evidence="17" type="ORF">ENV62_10900</name>
</gene>
<dbReference type="PROSITE" id="PS51379">
    <property type="entry name" value="4FE4S_FER_2"/>
    <property type="match status" value="1"/>
</dbReference>
<dbReference type="CDD" id="cd02008">
    <property type="entry name" value="TPP_IOR_alpha"/>
    <property type="match status" value="1"/>
</dbReference>
<keyword evidence="11 14" id="KW-0411">Iron-sulfur</keyword>
<evidence type="ECO:0000256" key="1">
    <source>
        <dbReference type="ARBA" id="ARBA00002995"/>
    </source>
</evidence>
<evidence type="ECO:0000256" key="10">
    <source>
        <dbReference type="ARBA" id="ARBA00023004"/>
    </source>
</evidence>
<dbReference type="NCBIfam" id="TIGR03336">
    <property type="entry name" value="IOR_alpha"/>
    <property type="match status" value="1"/>
</dbReference>
<evidence type="ECO:0000256" key="7">
    <source>
        <dbReference type="ARBA" id="ARBA00022723"/>
    </source>
</evidence>
<accession>A0A7C3WJ12</accession>
<dbReference type="CDD" id="cd07034">
    <property type="entry name" value="TPP_PYR_PFOR_IOR-alpha_like"/>
    <property type="match status" value="1"/>
</dbReference>
<dbReference type="GO" id="GO:0044281">
    <property type="term" value="P:small molecule metabolic process"/>
    <property type="evidence" value="ECO:0007669"/>
    <property type="project" value="UniProtKB-ARBA"/>
</dbReference>
<dbReference type="AlphaFoldDB" id="A0A7C3WJ12"/>
<evidence type="ECO:0000256" key="12">
    <source>
        <dbReference type="ARBA" id="ARBA00030514"/>
    </source>
</evidence>
<evidence type="ECO:0000256" key="15">
    <source>
        <dbReference type="PIRSR" id="PIRSR006439-50"/>
    </source>
</evidence>
<keyword evidence="7 14" id="KW-0479">Metal-binding</keyword>
<dbReference type="InterPro" id="IPR029061">
    <property type="entry name" value="THDP-binding"/>
</dbReference>
<keyword evidence="10 14" id="KW-0408">Iron</keyword>
<keyword evidence="17" id="KW-0670">Pyruvate</keyword>
<feature type="binding site" evidence="15">
    <location>
        <position position="575"/>
    </location>
    <ligand>
        <name>[4Fe-4S] cluster</name>
        <dbReference type="ChEBI" id="CHEBI:49883"/>
        <label>1</label>
    </ligand>
</feature>
<evidence type="ECO:0000256" key="4">
    <source>
        <dbReference type="ARBA" id="ARBA00017710"/>
    </source>
</evidence>
<dbReference type="InterPro" id="IPR017896">
    <property type="entry name" value="4Fe4S_Fe-S-bd"/>
</dbReference>
<organism evidence="17">
    <name type="scientific">Desulfobacca acetoxidans</name>
    <dbReference type="NCBI Taxonomy" id="60893"/>
    <lineage>
        <taxon>Bacteria</taxon>
        <taxon>Pseudomonadati</taxon>
        <taxon>Thermodesulfobacteriota</taxon>
        <taxon>Desulfobaccia</taxon>
        <taxon>Desulfobaccales</taxon>
        <taxon>Desulfobaccaceae</taxon>
        <taxon>Desulfobacca</taxon>
    </lineage>
</organism>
<evidence type="ECO:0000256" key="11">
    <source>
        <dbReference type="ARBA" id="ARBA00023014"/>
    </source>
</evidence>
<evidence type="ECO:0000256" key="9">
    <source>
        <dbReference type="ARBA" id="ARBA00023002"/>
    </source>
</evidence>
<feature type="binding site" evidence="15">
    <location>
        <position position="605"/>
    </location>
    <ligand>
        <name>[4Fe-4S] cluster</name>
        <dbReference type="ChEBI" id="CHEBI:49883"/>
        <label>2</label>
    </ligand>
</feature>
<name>A0A7C3WJ12_9BACT</name>
<dbReference type="GO" id="GO:0030976">
    <property type="term" value="F:thiamine pyrophosphate binding"/>
    <property type="evidence" value="ECO:0007669"/>
    <property type="project" value="InterPro"/>
</dbReference>
<evidence type="ECO:0000256" key="5">
    <source>
        <dbReference type="ARBA" id="ARBA00022448"/>
    </source>
</evidence>
<dbReference type="EMBL" id="DTHB01000060">
    <property type="protein sequence ID" value="HGB15728.1"/>
    <property type="molecule type" value="Genomic_DNA"/>
</dbReference>
<evidence type="ECO:0000256" key="6">
    <source>
        <dbReference type="ARBA" id="ARBA00022485"/>
    </source>
</evidence>
<dbReference type="PANTHER" id="PTHR43710">
    <property type="entry name" value="2-HYDROXYACYL-COA LYASE"/>
    <property type="match status" value="1"/>
</dbReference>